<feature type="domain" description="Glucose/Sorbosone dehydrogenase" evidence="2">
    <location>
        <begin position="23"/>
        <end position="233"/>
    </location>
</feature>
<dbReference type="InterPro" id="IPR012938">
    <property type="entry name" value="Glc/Sorbosone_DH"/>
</dbReference>
<dbReference type="SUPFAM" id="SSF50952">
    <property type="entry name" value="Soluble quinoprotein glucose dehydrogenase"/>
    <property type="match status" value="1"/>
</dbReference>
<organism evidence="3">
    <name type="scientific">Pan troglodytes</name>
    <name type="common">Chimpanzee</name>
    <dbReference type="NCBI Taxonomy" id="9598"/>
    <lineage>
        <taxon>Eukaryota</taxon>
        <taxon>Metazoa</taxon>
        <taxon>Chordata</taxon>
        <taxon>Craniata</taxon>
        <taxon>Vertebrata</taxon>
        <taxon>Euteleostomi</taxon>
        <taxon>Mammalia</taxon>
        <taxon>Eutheria</taxon>
        <taxon>Euarchontoglires</taxon>
        <taxon>Primates</taxon>
        <taxon>Haplorrhini</taxon>
        <taxon>Catarrhini</taxon>
        <taxon>Hominidae</taxon>
        <taxon>Pan</taxon>
    </lineage>
</organism>
<evidence type="ECO:0000256" key="1">
    <source>
        <dbReference type="SAM" id="MobiDB-lite"/>
    </source>
</evidence>
<evidence type="ECO:0000259" key="2">
    <source>
        <dbReference type="Pfam" id="PF07995"/>
    </source>
</evidence>
<accession>G2HIX4</accession>
<dbReference type="PANTHER" id="PTHR19328">
    <property type="entry name" value="HEDGEHOG-INTERACTING PROTEIN"/>
    <property type="match status" value="1"/>
</dbReference>
<dbReference type="InterPro" id="IPR011042">
    <property type="entry name" value="6-blade_b-propeller_TolB-like"/>
</dbReference>
<name>G2HIX4_PANTR</name>
<dbReference type="Pfam" id="PF07995">
    <property type="entry name" value="GSDH"/>
    <property type="match status" value="1"/>
</dbReference>
<feature type="region of interest" description="Disordered" evidence="1">
    <location>
        <begin position="337"/>
        <end position="416"/>
    </location>
</feature>
<reference evidence="3" key="1">
    <citation type="journal article" date="2011" name="Funct. Integr. Genomics">
        <title>Major chimpanzee-specific structural changes in sperm development-associated genes.</title>
        <authorList>
            <person name="Kim R.N."/>
            <person name="Kim D.W."/>
            <person name="Choi S.H."/>
            <person name="Chae S.H."/>
            <person name="Nam S.H."/>
            <person name="Kim D.W."/>
            <person name="Kim A."/>
            <person name="Kang A."/>
            <person name="Park K.H."/>
            <person name="Lee Y.S."/>
            <person name="Hirai M."/>
            <person name="Suzuki Y."/>
            <person name="Sugano S."/>
            <person name="Hashimoto K."/>
            <person name="Kim D.S."/>
            <person name="Park H.S."/>
        </authorList>
    </citation>
    <scope>NUCLEOTIDE SEQUENCE</scope>
    <source>
        <tissue evidence="3">Testis</tissue>
    </source>
</reference>
<protein>
    <recommendedName>
        <fullName evidence="2">Glucose/Sorbosone dehydrogenase domain-containing protein</fullName>
    </recommendedName>
</protein>
<dbReference type="EMBL" id="AK306688">
    <property type="protein sequence ID" value="BAK63682.1"/>
    <property type="molecule type" value="mRNA"/>
</dbReference>
<dbReference type="InterPro" id="IPR011041">
    <property type="entry name" value="Quinoprot_gluc/sorb_DH_b-prop"/>
</dbReference>
<feature type="compositionally biased region" description="Basic residues" evidence="1">
    <location>
        <begin position="375"/>
        <end position="401"/>
    </location>
</feature>
<evidence type="ECO:0000313" key="3">
    <source>
        <dbReference type="EMBL" id="BAK63682.1"/>
    </source>
</evidence>
<dbReference type="AlphaFoldDB" id="G2HIX4"/>
<dbReference type="PANTHER" id="PTHR19328:SF54">
    <property type="entry name" value="HHIP-LIKE PROTEIN 2"/>
    <property type="match status" value="1"/>
</dbReference>
<dbReference type="Gene3D" id="2.120.10.30">
    <property type="entry name" value="TolB, C-terminal domain"/>
    <property type="match status" value="1"/>
</dbReference>
<sequence length="416" mass="45417">MLGTAPIASLLLSRVILEIEEPASNHNGGQLLFGLDGYMYIFTGDGGQAGDPFGLFGNAQNKSSLLGKVLRIDVNRAGSHGKRYRVPSDNPFVSEPGAHPAIYAYGIRNMWRCAVDRGDPVTRQGRGRIFCGDVGQNRFEEVDLIVKGGNYGWRAKEGFACYDKKLCHNASLDDVLPIYAYGHAVGKSVTGGYVYRGCESPNLNGLYIFGDFMSGRLMALQEDRKNKKWKKQDLCLGSTTSCAFPGLISTHSKFIISLAEDEAGELYFLATSYPSAYAPRGSIYKFVDPSRRAPPGKCKYKPVPVRTKSKRIPFRPLANFSETVLDLLKEQSEKAARKSSSATLASGPAQGLSEKGSSKKLASPTSSKNTLRGPGTKKKARVGPHVRQGKRRKSLKSHSGRMRPSAEQRRAGRSLP</sequence>
<proteinExistence type="evidence at transcript level"/>